<name>A0A0M3J748_ANISI</name>
<dbReference type="SUPFAM" id="SSF141571">
    <property type="entry name" value="Pentapeptide repeat-like"/>
    <property type="match status" value="1"/>
</dbReference>
<gene>
    <name evidence="1" type="ORF">ASIM_LOCUS3232</name>
</gene>
<dbReference type="PROSITE" id="PS50096">
    <property type="entry name" value="IQ"/>
    <property type="match status" value="1"/>
</dbReference>
<dbReference type="Proteomes" id="UP000267096">
    <property type="component" value="Unassembled WGS sequence"/>
</dbReference>
<keyword evidence="2" id="KW-1185">Reference proteome</keyword>
<dbReference type="Pfam" id="PF00612">
    <property type="entry name" value="IQ"/>
    <property type="match status" value="1"/>
</dbReference>
<dbReference type="Gene3D" id="2.160.20.80">
    <property type="entry name" value="E3 ubiquitin-protein ligase SopA"/>
    <property type="match status" value="1"/>
</dbReference>
<dbReference type="WBParaSite" id="ASIM_0000339001-mRNA-1">
    <property type="protein sequence ID" value="ASIM_0000339001-mRNA-1"/>
    <property type="gene ID" value="ASIM_0000339001"/>
</dbReference>
<dbReference type="EMBL" id="UYRR01004861">
    <property type="protein sequence ID" value="VDK21386.1"/>
    <property type="molecule type" value="Genomic_DNA"/>
</dbReference>
<evidence type="ECO:0000313" key="3">
    <source>
        <dbReference type="WBParaSite" id="ASIM_0000339001-mRNA-1"/>
    </source>
</evidence>
<dbReference type="AlphaFoldDB" id="A0A0M3J748"/>
<proteinExistence type="predicted"/>
<sequence>MSGNIFLYDFNGSVQRNKLQDAIFRDLAQKDEFMKRLEEERVERQLLAKKKSAAIKIQSWYRANRTRRRFHALLRQNFDAVGKVATLDVLSAQIARLVLFFKASEDLGRTMQLCTDAVALAQPQPQVQERCLSALKCRQLVRCVVGALPAIRPTCSYSNYIPALRCLEVYLRDERETVHSLAEYFRAIVALYANNFELKQLDLGNIDLDGVNLGRVDLGNVGLGGVDSGNVDLGNIDLGSIDSGNVDLGNIDLGGVNSGIGGF</sequence>
<evidence type="ECO:0000313" key="2">
    <source>
        <dbReference type="Proteomes" id="UP000267096"/>
    </source>
</evidence>
<organism evidence="3">
    <name type="scientific">Anisakis simplex</name>
    <name type="common">Herring worm</name>
    <dbReference type="NCBI Taxonomy" id="6269"/>
    <lineage>
        <taxon>Eukaryota</taxon>
        <taxon>Metazoa</taxon>
        <taxon>Ecdysozoa</taxon>
        <taxon>Nematoda</taxon>
        <taxon>Chromadorea</taxon>
        <taxon>Rhabditida</taxon>
        <taxon>Spirurina</taxon>
        <taxon>Ascaridomorpha</taxon>
        <taxon>Ascaridoidea</taxon>
        <taxon>Anisakidae</taxon>
        <taxon>Anisakis</taxon>
        <taxon>Anisakis simplex complex</taxon>
    </lineage>
</organism>
<protein>
    <submittedName>
        <fullName evidence="3">Pentapeptide repeat-containing protein</fullName>
    </submittedName>
</protein>
<dbReference type="Gene3D" id="1.20.5.190">
    <property type="match status" value="1"/>
</dbReference>
<reference evidence="3" key="1">
    <citation type="submission" date="2017-02" db="UniProtKB">
        <authorList>
            <consortium name="WormBaseParasite"/>
        </authorList>
    </citation>
    <scope>IDENTIFICATION</scope>
</reference>
<dbReference type="InterPro" id="IPR000048">
    <property type="entry name" value="IQ_motif_EF-hand-BS"/>
</dbReference>
<accession>A0A0M3J748</accession>
<dbReference type="SMART" id="SM00015">
    <property type="entry name" value="IQ"/>
    <property type="match status" value="1"/>
</dbReference>
<evidence type="ECO:0000313" key="1">
    <source>
        <dbReference type="EMBL" id="VDK21386.1"/>
    </source>
</evidence>
<dbReference type="OrthoDB" id="5862071at2759"/>
<reference evidence="1 2" key="2">
    <citation type="submission" date="2018-11" db="EMBL/GenBank/DDBJ databases">
        <authorList>
            <consortium name="Pathogen Informatics"/>
        </authorList>
    </citation>
    <scope>NUCLEOTIDE SEQUENCE [LARGE SCALE GENOMIC DNA]</scope>
</reference>